<evidence type="ECO:0000313" key="3">
    <source>
        <dbReference type="EMBL" id="CAF2761139.1"/>
    </source>
</evidence>
<feature type="compositionally biased region" description="Basic and acidic residues" evidence="1">
    <location>
        <begin position="268"/>
        <end position="277"/>
    </location>
</feature>
<dbReference type="PRINTS" id="PR00838">
    <property type="entry name" value="V5ALLERGEN"/>
</dbReference>
<dbReference type="Proteomes" id="UP000675881">
    <property type="component" value="Chromosome 1"/>
</dbReference>
<dbReference type="InterPro" id="IPR035940">
    <property type="entry name" value="CAP_sf"/>
</dbReference>
<evidence type="ECO:0000256" key="1">
    <source>
        <dbReference type="SAM" id="MobiDB-lite"/>
    </source>
</evidence>
<feature type="chain" id="PRO_5043478893" evidence="2">
    <location>
        <begin position="49"/>
        <end position="460"/>
    </location>
</feature>
<dbReference type="SUPFAM" id="SSF55797">
    <property type="entry name" value="PR-1-like"/>
    <property type="match status" value="1"/>
</dbReference>
<dbReference type="AlphaFoldDB" id="A0A7R8CBT5"/>
<dbReference type="CDD" id="cd05380">
    <property type="entry name" value="CAP_euk"/>
    <property type="match status" value="1"/>
</dbReference>
<reference evidence="3" key="1">
    <citation type="submission" date="2021-02" db="EMBL/GenBank/DDBJ databases">
        <authorList>
            <person name="Bekaert M."/>
        </authorList>
    </citation>
    <scope>NUCLEOTIDE SEQUENCE</scope>
    <source>
        <strain evidence="3">IoA-00</strain>
    </source>
</reference>
<dbReference type="InterPro" id="IPR000998">
    <property type="entry name" value="MAM_dom"/>
</dbReference>
<sequence length="460" mass="51632">MNILNSEAVASVHNQIKLKKEPNHRTEMMVTKQMLLLLVPLLIDLVSAENSDYCSFTRRHTACRAKGFGKKCGKVINSGLDENEIREILHAHNKLRALVANGQEKRGNPGPQPSSSDMMELEWDEELAFVAQKHADQCTFAHDCNNCRKVERFGVGQNLYISRQTLRSPKTDWSLGIQKWFDEVTLFSRNDVKPFRFSAEIGHYSAMIWSSTNKIGCGKSEYLSGSAYTIGSPCSECKDSVCSTKYPGLCQSNSARNSTLLTNSIDTTTKKEEDHQQLHPPQQPRKQRAPLSNVRQLLSSFLSNNQLSGSEEEKESCETEAHARELFSCNFVRNVSLESTPCDTKFSGKEWLLTTLANAQGEPTDSFYEPPRGGVACLSFRYKKKGANSLPLKVLAWPYKSRPGVVSIVRNSTSSRWIRAQITFRKILNFFIITFKANGFGLTSTYLAIDDVILRDGECA</sequence>
<dbReference type="InterPro" id="IPR018244">
    <property type="entry name" value="Allrgn_V5/Tpx1_CS"/>
</dbReference>
<dbReference type="PROSITE" id="PS01009">
    <property type="entry name" value="CRISP_1"/>
    <property type="match status" value="1"/>
</dbReference>
<dbReference type="InterPro" id="IPR001283">
    <property type="entry name" value="CRISP-related"/>
</dbReference>
<dbReference type="Pfam" id="PF00188">
    <property type="entry name" value="CAP"/>
    <property type="match status" value="1"/>
</dbReference>
<keyword evidence="2" id="KW-0732">Signal</keyword>
<accession>A0A7R8CBT5</accession>
<feature type="signal peptide" evidence="2">
    <location>
        <begin position="1"/>
        <end position="48"/>
    </location>
</feature>
<gene>
    <name evidence="3" type="ORF">LSAA_2108</name>
</gene>
<dbReference type="Gene3D" id="3.40.33.10">
    <property type="entry name" value="CAP"/>
    <property type="match status" value="1"/>
</dbReference>
<dbReference type="PROSITE" id="PS50060">
    <property type="entry name" value="MAM_2"/>
    <property type="match status" value="1"/>
</dbReference>
<dbReference type="InterPro" id="IPR014044">
    <property type="entry name" value="CAP_dom"/>
</dbReference>
<evidence type="ECO:0000256" key="2">
    <source>
        <dbReference type="SAM" id="SignalP"/>
    </source>
</evidence>
<evidence type="ECO:0000313" key="4">
    <source>
        <dbReference type="Proteomes" id="UP000675881"/>
    </source>
</evidence>
<feature type="region of interest" description="Disordered" evidence="1">
    <location>
        <begin position="268"/>
        <end position="290"/>
    </location>
</feature>
<protein>
    <submittedName>
        <fullName evidence="3">CRISP</fullName>
    </submittedName>
</protein>
<dbReference type="Gene3D" id="2.60.120.200">
    <property type="match status" value="1"/>
</dbReference>
<dbReference type="PRINTS" id="PR00837">
    <property type="entry name" value="V5TPXLIKE"/>
</dbReference>
<dbReference type="InterPro" id="IPR013320">
    <property type="entry name" value="ConA-like_dom_sf"/>
</dbReference>
<dbReference type="GO" id="GO:0005576">
    <property type="term" value="C:extracellular region"/>
    <property type="evidence" value="ECO:0007669"/>
    <property type="project" value="InterPro"/>
</dbReference>
<name>A0A7R8CBT5_LEPSM</name>
<dbReference type="OrthoDB" id="414826at2759"/>
<dbReference type="SMART" id="SM00198">
    <property type="entry name" value="SCP"/>
    <property type="match status" value="1"/>
</dbReference>
<proteinExistence type="predicted"/>
<organism evidence="3 4">
    <name type="scientific">Lepeophtheirus salmonis</name>
    <name type="common">Salmon louse</name>
    <name type="synonym">Caligus salmonis</name>
    <dbReference type="NCBI Taxonomy" id="72036"/>
    <lineage>
        <taxon>Eukaryota</taxon>
        <taxon>Metazoa</taxon>
        <taxon>Ecdysozoa</taxon>
        <taxon>Arthropoda</taxon>
        <taxon>Crustacea</taxon>
        <taxon>Multicrustacea</taxon>
        <taxon>Hexanauplia</taxon>
        <taxon>Copepoda</taxon>
        <taxon>Siphonostomatoida</taxon>
        <taxon>Caligidae</taxon>
        <taxon>Lepeophtheirus</taxon>
    </lineage>
</organism>
<dbReference type="GO" id="GO:0016020">
    <property type="term" value="C:membrane"/>
    <property type="evidence" value="ECO:0007669"/>
    <property type="project" value="InterPro"/>
</dbReference>
<dbReference type="InterPro" id="IPR002413">
    <property type="entry name" value="V5_allergen-like"/>
</dbReference>
<dbReference type="SUPFAM" id="SSF49899">
    <property type="entry name" value="Concanavalin A-like lectins/glucanases"/>
    <property type="match status" value="1"/>
</dbReference>
<dbReference type="PANTHER" id="PTHR10334">
    <property type="entry name" value="CYSTEINE-RICH SECRETORY PROTEIN-RELATED"/>
    <property type="match status" value="1"/>
</dbReference>
<dbReference type="Pfam" id="PF00629">
    <property type="entry name" value="MAM"/>
    <property type="match status" value="1"/>
</dbReference>
<dbReference type="EMBL" id="HG994580">
    <property type="protein sequence ID" value="CAF2761139.1"/>
    <property type="molecule type" value="Genomic_DNA"/>
</dbReference>
<keyword evidence="4" id="KW-1185">Reference proteome</keyword>